<dbReference type="EC" id="5.6.2.4" evidence="12"/>
<dbReference type="GO" id="GO:0005524">
    <property type="term" value="F:ATP binding"/>
    <property type="evidence" value="ECO:0007669"/>
    <property type="project" value="UniProtKB-UniRule"/>
</dbReference>
<dbReference type="HAMAP" id="MF_00983">
    <property type="entry name" value="PriA"/>
    <property type="match status" value="1"/>
</dbReference>
<comment type="cofactor">
    <cofactor evidence="12">
        <name>Zn(2+)</name>
        <dbReference type="ChEBI" id="CHEBI:29105"/>
    </cofactor>
    <text evidence="12">Binds 2 zinc ions per subunit.</text>
</comment>
<dbReference type="InterPro" id="IPR040498">
    <property type="entry name" value="PriA_CRR"/>
</dbReference>
<dbReference type="InterPro" id="IPR011545">
    <property type="entry name" value="DEAD/DEAH_box_helicase_dom"/>
</dbReference>
<evidence type="ECO:0000256" key="7">
    <source>
        <dbReference type="ARBA" id="ARBA00022833"/>
    </source>
</evidence>
<evidence type="ECO:0000256" key="12">
    <source>
        <dbReference type="HAMAP-Rule" id="MF_00983"/>
    </source>
</evidence>
<dbReference type="GO" id="GO:0006302">
    <property type="term" value="P:double-strand break repair"/>
    <property type="evidence" value="ECO:0007669"/>
    <property type="project" value="InterPro"/>
</dbReference>
<keyword evidence="1 12" id="KW-0639">Primosome</keyword>
<evidence type="ECO:0000259" key="14">
    <source>
        <dbReference type="PROSITE" id="PS51194"/>
    </source>
</evidence>
<dbReference type="EMBL" id="VUNM01000002">
    <property type="protein sequence ID" value="MST88361.1"/>
    <property type="molecule type" value="Genomic_DNA"/>
</dbReference>
<organism evidence="15 16">
    <name type="scientific">Sharpea porci</name>
    <dbReference type="NCBI Taxonomy" id="2652286"/>
    <lineage>
        <taxon>Bacteria</taxon>
        <taxon>Bacillati</taxon>
        <taxon>Bacillota</taxon>
        <taxon>Erysipelotrichia</taxon>
        <taxon>Erysipelotrichales</taxon>
        <taxon>Coprobacillaceae</taxon>
        <taxon>Sharpea</taxon>
    </lineage>
</organism>
<dbReference type="InterPro" id="IPR001650">
    <property type="entry name" value="Helicase_C-like"/>
</dbReference>
<keyword evidence="10 12" id="KW-0413">Isomerase</keyword>
<feature type="domain" description="Helicase ATP-binding" evidence="13">
    <location>
        <begin position="207"/>
        <end position="373"/>
    </location>
</feature>
<feature type="binding site" evidence="12">
    <location>
        <position position="435"/>
    </location>
    <ligand>
        <name>Zn(2+)</name>
        <dbReference type="ChEBI" id="CHEBI:29105"/>
        <label>1</label>
    </ligand>
</feature>
<dbReference type="SMART" id="SM00487">
    <property type="entry name" value="DEXDc"/>
    <property type="match status" value="1"/>
</dbReference>
<keyword evidence="4 12" id="KW-0547">Nucleotide-binding</keyword>
<feature type="binding site" evidence="12">
    <location>
        <position position="465"/>
    </location>
    <ligand>
        <name>Zn(2+)</name>
        <dbReference type="ChEBI" id="CHEBI:29105"/>
        <label>2</label>
    </ligand>
</feature>
<keyword evidence="6 12" id="KW-0347">Helicase</keyword>
<dbReference type="FunFam" id="3.40.50.300:FF:000489">
    <property type="entry name" value="Primosome assembly protein PriA"/>
    <property type="match status" value="1"/>
</dbReference>
<proteinExistence type="inferred from homology"/>
<evidence type="ECO:0000313" key="15">
    <source>
        <dbReference type="EMBL" id="MST88361.1"/>
    </source>
</evidence>
<feature type="binding site" evidence="12">
    <location>
        <position position="462"/>
    </location>
    <ligand>
        <name>Zn(2+)</name>
        <dbReference type="ChEBI" id="CHEBI:29105"/>
        <label>2</label>
    </ligand>
</feature>
<dbReference type="GO" id="GO:0006269">
    <property type="term" value="P:DNA replication, synthesis of primer"/>
    <property type="evidence" value="ECO:0007669"/>
    <property type="project" value="UniProtKB-KW"/>
</dbReference>
<dbReference type="PROSITE" id="PS51194">
    <property type="entry name" value="HELICASE_CTER"/>
    <property type="match status" value="1"/>
</dbReference>
<dbReference type="Pfam" id="PF17764">
    <property type="entry name" value="PriA_3primeBD"/>
    <property type="match status" value="1"/>
</dbReference>
<dbReference type="CDD" id="cd17929">
    <property type="entry name" value="DEXHc_priA"/>
    <property type="match status" value="1"/>
</dbReference>
<comment type="catalytic activity">
    <reaction evidence="12">
        <text>Couples ATP hydrolysis with the unwinding of duplex DNA by translocating in the 3'-5' direction.</text>
        <dbReference type="EC" id="5.6.2.4"/>
    </reaction>
</comment>
<name>A0A844FQX2_9FIRM</name>
<keyword evidence="2 12" id="KW-0235">DNA replication</keyword>
<accession>A0A844FQX2</accession>
<dbReference type="InterPro" id="IPR041222">
    <property type="entry name" value="PriA_3primeBD"/>
</dbReference>
<dbReference type="GO" id="GO:1990077">
    <property type="term" value="C:primosome complex"/>
    <property type="evidence" value="ECO:0007669"/>
    <property type="project" value="UniProtKB-UniRule"/>
</dbReference>
<dbReference type="GO" id="GO:0008270">
    <property type="term" value="F:zinc ion binding"/>
    <property type="evidence" value="ECO:0007669"/>
    <property type="project" value="UniProtKB-UniRule"/>
</dbReference>
<dbReference type="NCBIfam" id="TIGR00595">
    <property type="entry name" value="priA"/>
    <property type="match status" value="1"/>
</dbReference>
<evidence type="ECO:0000256" key="11">
    <source>
        <dbReference type="ARBA" id="ARBA00048988"/>
    </source>
</evidence>
<dbReference type="Pfam" id="PF00270">
    <property type="entry name" value="DEAD"/>
    <property type="match status" value="1"/>
</dbReference>
<evidence type="ECO:0000256" key="5">
    <source>
        <dbReference type="ARBA" id="ARBA00022801"/>
    </source>
</evidence>
<evidence type="ECO:0000256" key="6">
    <source>
        <dbReference type="ARBA" id="ARBA00022806"/>
    </source>
</evidence>
<dbReference type="GO" id="GO:0043138">
    <property type="term" value="F:3'-5' DNA helicase activity"/>
    <property type="evidence" value="ECO:0007669"/>
    <property type="project" value="UniProtKB-EC"/>
</dbReference>
<feature type="binding site" evidence="12">
    <location>
        <position position="475"/>
    </location>
    <ligand>
        <name>Zn(2+)</name>
        <dbReference type="ChEBI" id="CHEBI:29105"/>
        <label>1</label>
    </ligand>
</feature>
<keyword evidence="8 12" id="KW-0067">ATP-binding</keyword>
<evidence type="ECO:0000256" key="3">
    <source>
        <dbReference type="ARBA" id="ARBA00022723"/>
    </source>
</evidence>
<evidence type="ECO:0000256" key="4">
    <source>
        <dbReference type="ARBA" id="ARBA00022741"/>
    </source>
</evidence>
<keyword evidence="9 12" id="KW-0238">DNA-binding</keyword>
<evidence type="ECO:0000256" key="10">
    <source>
        <dbReference type="ARBA" id="ARBA00023235"/>
    </source>
</evidence>
<evidence type="ECO:0000256" key="2">
    <source>
        <dbReference type="ARBA" id="ARBA00022705"/>
    </source>
</evidence>
<dbReference type="PROSITE" id="PS51192">
    <property type="entry name" value="HELICASE_ATP_BIND_1"/>
    <property type="match status" value="1"/>
</dbReference>
<evidence type="ECO:0000256" key="9">
    <source>
        <dbReference type="ARBA" id="ARBA00023125"/>
    </source>
</evidence>
<dbReference type="InterPro" id="IPR042115">
    <property type="entry name" value="PriA_3primeBD_sf"/>
</dbReference>
<comment type="catalytic activity">
    <reaction evidence="11 12">
        <text>ATP + H2O = ADP + phosphate + H(+)</text>
        <dbReference type="Rhea" id="RHEA:13065"/>
        <dbReference type="ChEBI" id="CHEBI:15377"/>
        <dbReference type="ChEBI" id="CHEBI:15378"/>
        <dbReference type="ChEBI" id="CHEBI:30616"/>
        <dbReference type="ChEBI" id="CHEBI:43474"/>
        <dbReference type="ChEBI" id="CHEBI:456216"/>
        <dbReference type="EC" id="5.6.2.4"/>
    </reaction>
</comment>
<dbReference type="SMART" id="SM00490">
    <property type="entry name" value="HELICc"/>
    <property type="match status" value="1"/>
</dbReference>
<dbReference type="AlphaFoldDB" id="A0A844FQX2"/>
<dbReference type="PANTHER" id="PTHR30580">
    <property type="entry name" value="PRIMOSOMAL PROTEIN N"/>
    <property type="match status" value="1"/>
</dbReference>
<feature type="binding site" evidence="12">
    <location>
        <position position="447"/>
    </location>
    <ligand>
        <name>Zn(2+)</name>
        <dbReference type="ChEBI" id="CHEBI:29105"/>
        <label>2</label>
    </ligand>
</feature>
<dbReference type="GO" id="GO:0003677">
    <property type="term" value="F:DNA binding"/>
    <property type="evidence" value="ECO:0007669"/>
    <property type="project" value="UniProtKB-UniRule"/>
</dbReference>
<dbReference type="InterPro" id="IPR027417">
    <property type="entry name" value="P-loop_NTPase"/>
</dbReference>
<dbReference type="CDD" id="cd18804">
    <property type="entry name" value="SF2_C_priA"/>
    <property type="match status" value="1"/>
</dbReference>
<dbReference type="InterPro" id="IPR005259">
    <property type="entry name" value="PriA"/>
</dbReference>
<keyword evidence="3 12" id="KW-0479">Metal-binding</keyword>
<feature type="binding site" evidence="12">
    <location>
        <position position="478"/>
    </location>
    <ligand>
        <name>Zn(2+)</name>
        <dbReference type="ChEBI" id="CHEBI:29105"/>
        <label>1</label>
    </ligand>
</feature>
<comment type="caution">
    <text evidence="15">The sequence shown here is derived from an EMBL/GenBank/DDBJ whole genome shotgun (WGS) entry which is preliminary data.</text>
</comment>
<comment type="function">
    <text evidence="12">Initiates the restart of stalled replication forks, which reloads the replicative helicase on sites other than the origin of replication. Recognizes and binds to abandoned replication forks and remodels them to uncover a helicase loading site. Promotes assembly of the primosome at these replication forks.</text>
</comment>
<feature type="binding site" evidence="12">
    <location>
        <position position="444"/>
    </location>
    <ligand>
        <name>Zn(2+)</name>
        <dbReference type="ChEBI" id="CHEBI:29105"/>
        <label>2</label>
    </ligand>
</feature>
<dbReference type="Pfam" id="PF00271">
    <property type="entry name" value="Helicase_C"/>
    <property type="match status" value="1"/>
</dbReference>
<dbReference type="Gene3D" id="3.40.1440.60">
    <property type="entry name" value="PriA, 3(prime) DNA-binding domain"/>
    <property type="match status" value="1"/>
</dbReference>
<dbReference type="Gene3D" id="3.40.50.300">
    <property type="entry name" value="P-loop containing nucleotide triphosphate hydrolases"/>
    <property type="match status" value="2"/>
</dbReference>
<keyword evidence="16" id="KW-1185">Reference proteome</keyword>
<comment type="similarity">
    <text evidence="12">Belongs to the helicase family. PriA subfamily.</text>
</comment>
<sequence length="727" mass="83047">MYIVSVLIEHGINRLSQPFSYLSKKEVVKGVRVRVIFNHQKLIGYSLKCQYTSLSAKELALRDGFRYNYIQEVIDEKPLLNDELVALSESMSKLYITSQIVCLQAMLPKTLKPKTVKTVTIKYQKAARVIRIGEGKTKTQNALYQYLSTPGTHFIKDLPFSSSPLNGLVEQGLVEIYDQEIKRQPQIAKVKQDCVVLTKSQQDIVNQILEKKERISLIHGVTGSGKTEIYLALTKNMISKGKNVIMLVPEIALTPMMVAIFKQRFGDDVAIFHSRLSEGERYDEYRRIANGEVHIVVGARSAIFAPLKNIGLIILDEEHDASYKQESAPRYTTLTIAKMRALYHHANIVLGSATPSVESYARALKGVYDLYELPERINKKPLPAYTIVDMANEAKAKHYGLMSRLMEERLKTTLAKGEQAILLLNKRGYASFVKCEDCGEVVKCPHCDVTLTYHKNDDSLKCHYCGFSIPMITQCPHCHSTMLKKIGIGTQRIEEELQKKFKDAKVIRYDYDTTRNKNDHMRLLEAFKKQEGNILLGTQMIAKGLDFENVTFVGVLNADLTLAIPDYRSSERTFQLLAQVGGRSGRGEKSGTVVIQTYNPTHYAIVDGAKADYQHFYKKEMEFRKMAYYPPYCHLVALSIQGKNDKNVEKAANDIRQYLDAHLQHVRMLGPAKLTIFKMQDIYRMRIIIKYRKSDELYQVLNQLDHYYNHKNGKVTLVYDFHPYTTI</sequence>
<dbReference type="Pfam" id="PF18074">
    <property type="entry name" value="PriA_C"/>
    <property type="match status" value="1"/>
</dbReference>
<dbReference type="InterPro" id="IPR041236">
    <property type="entry name" value="PriA_C"/>
</dbReference>
<dbReference type="SUPFAM" id="SSF52540">
    <property type="entry name" value="P-loop containing nucleoside triphosphate hydrolases"/>
    <property type="match status" value="2"/>
</dbReference>
<dbReference type="Pfam" id="PF18319">
    <property type="entry name" value="Zn_ribbon_PriA"/>
    <property type="match status" value="1"/>
</dbReference>
<feature type="binding site" evidence="12">
    <location>
        <position position="438"/>
    </location>
    <ligand>
        <name>Zn(2+)</name>
        <dbReference type="ChEBI" id="CHEBI:29105"/>
        <label>1</label>
    </ligand>
</feature>
<dbReference type="PANTHER" id="PTHR30580:SF0">
    <property type="entry name" value="PRIMOSOMAL PROTEIN N"/>
    <property type="match status" value="1"/>
</dbReference>
<gene>
    <name evidence="12 15" type="primary">priA</name>
    <name evidence="15" type="ORF">FYJ79_01995</name>
</gene>
<evidence type="ECO:0000256" key="1">
    <source>
        <dbReference type="ARBA" id="ARBA00022515"/>
    </source>
</evidence>
<feature type="domain" description="Helicase C-terminal" evidence="14">
    <location>
        <begin position="470"/>
        <end position="624"/>
    </location>
</feature>
<dbReference type="GO" id="GO:0016787">
    <property type="term" value="F:hydrolase activity"/>
    <property type="evidence" value="ECO:0007669"/>
    <property type="project" value="UniProtKB-KW"/>
</dbReference>
<dbReference type="RefSeq" id="WP_154514299.1">
    <property type="nucleotide sequence ID" value="NZ_VUNM01000002.1"/>
</dbReference>
<keyword evidence="7 12" id="KW-0862">Zinc</keyword>
<reference evidence="15 16" key="1">
    <citation type="submission" date="2019-08" db="EMBL/GenBank/DDBJ databases">
        <title>In-depth cultivation of the pig gut microbiome towards novel bacterial diversity and tailored functional studies.</title>
        <authorList>
            <person name="Wylensek D."/>
            <person name="Hitch T.C.A."/>
            <person name="Clavel T."/>
        </authorList>
    </citation>
    <scope>NUCLEOTIDE SEQUENCE [LARGE SCALE GENOMIC DNA]</scope>
    <source>
        <strain evidence="15 16">CA-Schmier-601-WT-3</strain>
    </source>
</reference>
<comment type="subunit">
    <text evidence="12">Component of the replication restart primosome.</text>
</comment>
<dbReference type="Proteomes" id="UP000442619">
    <property type="component" value="Unassembled WGS sequence"/>
</dbReference>
<protein>
    <recommendedName>
        <fullName evidence="12">Replication restart protein PriA</fullName>
    </recommendedName>
    <alternativeName>
        <fullName evidence="12">ATP-dependent DNA helicase PriA</fullName>
        <ecNumber evidence="12">5.6.2.4</ecNumber>
    </alternativeName>
    <alternativeName>
        <fullName evidence="12">DNA 3'-5' helicase PriA</fullName>
    </alternativeName>
</protein>
<evidence type="ECO:0000256" key="8">
    <source>
        <dbReference type="ARBA" id="ARBA00022840"/>
    </source>
</evidence>
<dbReference type="GO" id="GO:0006270">
    <property type="term" value="P:DNA replication initiation"/>
    <property type="evidence" value="ECO:0007669"/>
    <property type="project" value="TreeGrafter"/>
</dbReference>
<evidence type="ECO:0000313" key="16">
    <source>
        <dbReference type="Proteomes" id="UP000442619"/>
    </source>
</evidence>
<keyword evidence="5 12" id="KW-0378">Hydrolase</keyword>
<dbReference type="InterPro" id="IPR014001">
    <property type="entry name" value="Helicase_ATP-bd"/>
</dbReference>
<dbReference type="GO" id="GO:0006310">
    <property type="term" value="P:DNA recombination"/>
    <property type="evidence" value="ECO:0007669"/>
    <property type="project" value="InterPro"/>
</dbReference>
<evidence type="ECO:0000259" key="13">
    <source>
        <dbReference type="PROSITE" id="PS51192"/>
    </source>
</evidence>